<dbReference type="SMART" id="SM00345">
    <property type="entry name" value="HTH_GNTR"/>
    <property type="match status" value="1"/>
</dbReference>
<dbReference type="PANTHER" id="PTHR43537">
    <property type="entry name" value="TRANSCRIPTIONAL REGULATOR, GNTR FAMILY"/>
    <property type="match status" value="1"/>
</dbReference>
<dbReference type="InterPro" id="IPR036388">
    <property type="entry name" value="WH-like_DNA-bd_sf"/>
</dbReference>
<evidence type="ECO:0000256" key="3">
    <source>
        <dbReference type="ARBA" id="ARBA00023163"/>
    </source>
</evidence>
<keyword evidence="2" id="KW-0238">DNA-binding</keyword>
<evidence type="ECO:0000256" key="1">
    <source>
        <dbReference type="ARBA" id="ARBA00023015"/>
    </source>
</evidence>
<dbReference type="PROSITE" id="PS50949">
    <property type="entry name" value="HTH_GNTR"/>
    <property type="match status" value="1"/>
</dbReference>
<evidence type="ECO:0000259" key="4">
    <source>
        <dbReference type="PROSITE" id="PS50949"/>
    </source>
</evidence>
<dbReference type="EMBL" id="VSSQ01006553">
    <property type="protein sequence ID" value="MPM33093.1"/>
    <property type="molecule type" value="Genomic_DNA"/>
</dbReference>
<dbReference type="InterPro" id="IPR036390">
    <property type="entry name" value="WH_DNA-bd_sf"/>
</dbReference>
<gene>
    <name evidence="5" type="primary">lutR_28</name>
    <name evidence="5" type="ORF">SDC9_79660</name>
</gene>
<dbReference type="GO" id="GO:0003677">
    <property type="term" value="F:DNA binding"/>
    <property type="evidence" value="ECO:0007669"/>
    <property type="project" value="UniProtKB-KW"/>
</dbReference>
<feature type="domain" description="HTH gntR-type" evidence="4">
    <location>
        <begin position="3"/>
        <end position="70"/>
    </location>
</feature>
<dbReference type="Gene3D" id="1.20.120.530">
    <property type="entry name" value="GntR ligand-binding domain-like"/>
    <property type="match status" value="1"/>
</dbReference>
<protein>
    <submittedName>
        <fullName evidence="5">HTH-type transcriptional regulator LutR</fullName>
    </submittedName>
</protein>
<organism evidence="5">
    <name type="scientific">bioreactor metagenome</name>
    <dbReference type="NCBI Taxonomy" id="1076179"/>
    <lineage>
        <taxon>unclassified sequences</taxon>
        <taxon>metagenomes</taxon>
        <taxon>ecological metagenomes</taxon>
    </lineage>
</organism>
<dbReference type="InterPro" id="IPR000524">
    <property type="entry name" value="Tscrpt_reg_HTH_GntR"/>
</dbReference>
<accession>A0A644Z2X6</accession>
<keyword evidence="3" id="KW-0804">Transcription</keyword>
<evidence type="ECO:0000256" key="2">
    <source>
        <dbReference type="ARBA" id="ARBA00023125"/>
    </source>
</evidence>
<reference evidence="5" key="1">
    <citation type="submission" date="2019-08" db="EMBL/GenBank/DDBJ databases">
        <authorList>
            <person name="Kucharzyk K."/>
            <person name="Murdoch R.W."/>
            <person name="Higgins S."/>
            <person name="Loffler F."/>
        </authorList>
    </citation>
    <scope>NUCLEOTIDE SEQUENCE</scope>
</reference>
<name>A0A644Z2X6_9ZZZZ</name>
<dbReference type="CDD" id="cd07377">
    <property type="entry name" value="WHTH_GntR"/>
    <property type="match status" value="1"/>
</dbReference>
<dbReference type="Pfam" id="PF00392">
    <property type="entry name" value="GntR"/>
    <property type="match status" value="1"/>
</dbReference>
<sequence length="236" mass="27006">MNKSAENLAYEAILEMILSKEFSPGDRLVESEIAERLNLSRTPVRNVMRQLVAEGLLEVKENKGCYIPKLTPQDMYEVFKARAYMEGHASLEAASCRTEADIQLLEEMIHKERAFYSEGKLKEYSEVNNAFHLSIARICKNTYIEKFTRQLFWRSELYIFHFDRFYTPSNPKELLRNPDESISCSQHLQIVNAIVAADGALAEGAMRSHIYTTFSKMSGRNPQAGICVPGFFTKTI</sequence>
<proteinExistence type="predicted"/>
<dbReference type="InterPro" id="IPR011711">
    <property type="entry name" value="GntR_C"/>
</dbReference>
<dbReference type="GO" id="GO:0003700">
    <property type="term" value="F:DNA-binding transcription factor activity"/>
    <property type="evidence" value="ECO:0007669"/>
    <property type="project" value="InterPro"/>
</dbReference>
<dbReference type="SUPFAM" id="SSF48008">
    <property type="entry name" value="GntR ligand-binding domain-like"/>
    <property type="match status" value="1"/>
</dbReference>
<dbReference type="Pfam" id="PF07729">
    <property type="entry name" value="FCD"/>
    <property type="match status" value="1"/>
</dbReference>
<keyword evidence="1" id="KW-0805">Transcription regulation</keyword>
<dbReference type="InterPro" id="IPR008920">
    <property type="entry name" value="TF_FadR/GntR_C"/>
</dbReference>
<dbReference type="Gene3D" id="1.10.10.10">
    <property type="entry name" value="Winged helix-like DNA-binding domain superfamily/Winged helix DNA-binding domain"/>
    <property type="match status" value="1"/>
</dbReference>
<dbReference type="SUPFAM" id="SSF46785">
    <property type="entry name" value="Winged helix' DNA-binding domain"/>
    <property type="match status" value="1"/>
</dbReference>
<evidence type="ECO:0000313" key="5">
    <source>
        <dbReference type="EMBL" id="MPM33093.1"/>
    </source>
</evidence>
<dbReference type="AlphaFoldDB" id="A0A644Z2X6"/>
<comment type="caution">
    <text evidence="5">The sequence shown here is derived from an EMBL/GenBank/DDBJ whole genome shotgun (WGS) entry which is preliminary data.</text>
</comment>
<dbReference type="SMART" id="SM00895">
    <property type="entry name" value="FCD"/>
    <property type="match status" value="1"/>
</dbReference>
<dbReference type="PANTHER" id="PTHR43537:SF5">
    <property type="entry name" value="UXU OPERON TRANSCRIPTIONAL REGULATOR"/>
    <property type="match status" value="1"/>
</dbReference>